<dbReference type="AlphaFoldDB" id="A0ABD5QJS1"/>
<name>A0ABD5QJS1_9EURY</name>
<comment type="caution">
    <text evidence="2">The sequence shown here is derived from an EMBL/GenBank/DDBJ whole genome shotgun (WGS) entry which is preliminary data.</text>
</comment>
<dbReference type="InterPro" id="IPR055975">
    <property type="entry name" value="DUF7553"/>
</dbReference>
<feature type="compositionally biased region" description="Basic and acidic residues" evidence="1">
    <location>
        <begin position="25"/>
        <end position="58"/>
    </location>
</feature>
<accession>A0ABD5QJS1</accession>
<proteinExistence type="predicted"/>
<evidence type="ECO:0000313" key="2">
    <source>
        <dbReference type="EMBL" id="MFC4989998.1"/>
    </source>
</evidence>
<gene>
    <name evidence="2" type="ORF">ACFPFO_19965</name>
</gene>
<dbReference type="Proteomes" id="UP001595925">
    <property type="component" value="Unassembled WGS sequence"/>
</dbReference>
<evidence type="ECO:0000256" key="1">
    <source>
        <dbReference type="SAM" id="MobiDB-lite"/>
    </source>
</evidence>
<dbReference type="RefSeq" id="WP_224827681.1">
    <property type="nucleotide sequence ID" value="NZ_JAIVEF010000002.1"/>
</dbReference>
<dbReference type="Pfam" id="PF24430">
    <property type="entry name" value="DUF7553"/>
    <property type="match status" value="1"/>
</dbReference>
<evidence type="ECO:0000313" key="3">
    <source>
        <dbReference type="Proteomes" id="UP001595925"/>
    </source>
</evidence>
<feature type="region of interest" description="Disordered" evidence="1">
    <location>
        <begin position="1"/>
        <end position="70"/>
    </location>
</feature>
<sequence length="91" mass="9895">MTNEPLGTAARSLREAEEAADDESVADRLDRQAEQFERMAEDDSGVDHGRLARHEHALSEISDDQGDTSVADHVGEALAAITSYRETLEGV</sequence>
<organism evidence="2 3">
    <name type="scientific">Saliphagus infecundisoli</name>
    <dbReference type="NCBI Taxonomy" id="1849069"/>
    <lineage>
        <taxon>Archaea</taxon>
        <taxon>Methanobacteriati</taxon>
        <taxon>Methanobacteriota</taxon>
        <taxon>Stenosarchaea group</taxon>
        <taxon>Halobacteria</taxon>
        <taxon>Halobacteriales</taxon>
        <taxon>Natrialbaceae</taxon>
        <taxon>Saliphagus</taxon>
    </lineage>
</organism>
<keyword evidence="3" id="KW-1185">Reference proteome</keyword>
<dbReference type="EMBL" id="JBHSJG010000056">
    <property type="protein sequence ID" value="MFC4989998.1"/>
    <property type="molecule type" value="Genomic_DNA"/>
</dbReference>
<reference evidence="2 3" key="1">
    <citation type="journal article" date="2019" name="Int. J. Syst. Evol. Microbiol.">
        <title>The Global Catalogue of Microorganisms (GCM) 10K type strain sequencing project: providing services to taxonomists for standard genome sequencing and annotation.</title>
        <authorList>
            <consortium name="The Broad Institute Genomics Platform"/>
            <consortium name="The Broad Institute Genome Sequencing Center for Infectious Disease"/>
            <person name="Wu L."/>
            <person name="Ma J."/>
        </authorList>
    </citation>
    <scope>NUCLEOTIDE SEQUENCE [LARGE SCALE GENOMIC DNA]</scope>
    <source>
        <strain evidence="2 3">CGMCC 1.15824</strain>
    </source>
</reference>
<protein>
    <submittedName>
        <fullName evidence="2">Uncharacterized protein</fullName>
    </submittedName>
</protein>